<dbReference type="GO" id="GO:0004812">
    <property type="term" value="F:aminoacyl-tRNA ligase activity"/>
    <property type="evidence" value="ECO:0007669"/>
    <property type="project" value="UniProtKB-KW"/>
</dbReference>
<dbReference type="PROSITE" id="PS51468">
    <property type="entry name" value="VIT"/>
    <property type="match status" value="1"/>
</dbReference>
<dbReference type="PANTHER" id="PTHR10338">
    <property type="entry name" value="INTER-ALPHA-TRYPSIN INHIBITOR HEAVY CHAIN FAMILY MEMBER"/>
    <property type="match status" value="1"/>
</dbReference>
<protein>
    <submittedName>
        <fullName evidence="3">Glutamyl-tRNA synthetase</fullName>
    </submittedName>
</protein>
<reference evidence="3 4" key="2">
    <citation type="submission" date="2019-04" db="EMBL/GenBank/DDBJ databases">
        <title>The genome sequence of big-headed turtle.</title>
        <authorList>
            <person name="Gong S."/>
        </authorList>
    </citation>
    <scope>NUCLEOTIDE SEQUENCE [LARGE SCALE GENOMIC DNA]</scope>
    <source>
        <strain evidence="3">DO16091913</strain>
        <tissue evidence="3">Muscle</tissue>
    </source>
</reference>
<feature type="region of interest" description="Disordered" evidence="1">
    <location>
        <begin position="77"/>
        <end position="102"/>
    </location>
</feature>
<dbReference type="InterPro" id="IPR050934">
    <property type="entry name" value="ITIH"/>
</dbReference>
<keyword evidence="3" id="KW-0030">Aminoacyl-tRNA synthetase</keyword>
<dbReference type="AlphaFoldDB" id="A0A4D9DCZ5"/>
<reference evidence="3 4" key="1">
    <citation type="submission" date="2019-04" db="EMBL/GenBank/DDBJ databases">
        <title>Draft genome of the big-headed turtle Platysternon megacephalum.</title>
        <authorList>
            <person name="Gong S."/>
        </authorList>
    </citation>
    <scope>NUCLEOTIDE SEQUENCE [LARGE SCALE GENOMIC DNA]</scope>
    <source>
        <strain evidence="3">DO16091913</strain>
        <tissue evidence="3">Muscle</tissue>
    </source>
</reference>
<evidence type="ECO:0000256" key="1">
    <source>
        <dbReference type="SAM" id="MobiDB-lite"/>
    </source>
</evidence>
<dbReference type="Pfam" id="PF08487">
    <property type="entry name" value="VIT"/>
    <property type="match status" value="1"/>
</dbReference>
<keyword evidence="3" id="KW-0436">Ligase</keyword>
<accession>A0A4D9DCZ5</accession>
<sequence length="229" mass="25295">MAEFTVKSTIISRYAFTTVSCTMVNSGSEAKEGTFEMQIPAAAFISNFTMYVALLLLHEFPSLLVSLRAERVCGDLSPSSGPAGRRLGHESNSIGGMPIPQKSRAPRMIIGDRIYHGEVTAKQKKTSNEDKERDNKHSSPTDGGENGAETFKASGTIPRKTHAIFTLHYEEFLQRHLGKYEYTVSIRPQQLVGRLRVEVNILENSGISSLQVLPLQNSKQRGIKKVIGE</sequence>
<feature type="region of interest" description="Disordered" evidence="1">
    <location>
        <begin position="119"/>
        <end position="153"/>
    </location>
</feature>
<evidence type="ECO:0000259" key="2">
    <source>
        <dbReference type="PROSITE" id="PS51468"/>
    </source>
</evidence>
<keyword evidence="4" id="KW-1185">Reference proteome</keyword>
<comment type="caution">
    <text evidence="3">The sequence shown here is derived from an EMBL/GenBank/DDBJ whole genome shotgun (WGS) entry which is preliminary data.</text>
</comment>
<evidence type="ECO:0000313" key="4">
    <source>
        <dbReference type="Proteomes" id="UP000297703"/>
    </source>
</evidence>
<gene>
    <name evidence="3" type="ORF">DR999_PMT22952</name>
</gene>
<feature type="domain" description="VIT" evidence="2">
    <location>
        <begin position="1"/>
        <end position="171"/>
    </location>
</feature>
<dbReference type="EMBL" id="QXTE01005945">
    <property type="protein sequence ID" value="TFJ95475.1"/>
    <property type="molecule type" value="Genomic_DNA"/>
</dbReference>
<feature type="compositionally biased region" description="Basic and acidic residues" evidence="1">
    <location>
        <begin position="119"/>
        <end position="139"/>
    </location>
</feature>
<proteinExistence type="predicted"/>
<organism evidence="3 4">
    <name type="scientific">Platysternon megacephalum</name>
    <name type="common">big-headed turtle</name>
    <dbReference type="NCBI Taxonomy" id="55544"/>
    <lineage>
        <taxon>Eukaryota</taxon>
        <taxon>Metazoa</taxon>
        <taxon>Chordata</taxon>
        <taxon>Craniata</taxon>
        <taxon>Vertebrata</taxon>
        <taxon>Euteleostomi</taxon>
        <taxon>Archelosauria</taxon>
        <taxon>Testudinata</taxon>
        <taxon>Testudines</taxon>
        <taxon>Cryptodira</taxon>
        <taxon>Durocryptodira</taxon>
        <taxon>Testudinoidea</taxon>
        <taxon>Platysternidae</taxon>
        <taxon>Platysternon</taxon>
    </lineage>
</organism>
<dbReference type="Proteomes" id="UP000297703">
    <property type="component" value="Unassembled WGS sequence"/>
</dbReference>
<evidence type="ECO:0000313" key="3">
    <source>
        <dbReference type="EMBL" id="TFJ95475.1"/>
    </source>
</evidence>
<dbReference type="InterPro" id="IPR013694">
    <property type="entry name" value="VIT"/>
</dbReference>
<dbReference type="OrthoDB" id="299997at2759"/>
<name>A0A4D9DCZ5_9SAUR</name>
<dbReference type="STRING" id="55544.A0A4D9DCZ5"/>
<dbReference type="PANTHER" id="PTHR10338:SF62">
    <property type="entry name" value="INTER-ALPHA-TRYPSIN INHIBITOR HEAVY CHAIN H5"/>
    <property type="match status" value="1"/>
</dbReference>